<reference evidence="4 5" key="1">
    <citation type="submission" date="2019-05" db="EMBL/GenBank/DDBJ databases">
        <title>Algicella ahnfeltiae gen. nov., sp. nov., a novel marine bacterium of the family Flavobacteriaceae isolated from a red alga.</title>
        <authorList>
            <person name="Nedashkovskaya O.I."/>
            <person name="Kukhlevskiy A.D."/>
            <person name="Kim S.-G."/>
            <person name="Zhukova N.V."/>
            <person name="Mikhailov V.V."/>
        </authorList>
    </citation>
    <scope>NUCLEOTIDE SEQUENCE [LARGE SCALE GENOMIC DNA]</scope>
    <source>
        <strain evidence="4 5">10Alg115</strain>
    </source>
</reference>
<dbReference type="GO" id="GO:0006633">
    <property type="term" value="P:fatty acid biosynthetic process"/>
    <property type="evidence" value="ECO:0007669"/>
    <property type="project" value="InterPro"/>
</dbReference>
<dbReference type="KEGG" id="fbe:FF125_08655"/>
<keyword evidence="3" id="KW-0443">Lipid metabolism</keyword>
<dbReference type="PANTHER" id="PTHR38764">
    <property type="entry name" value="ACYL CARRIER PROTEIN PHOSPHODIESTERASE"/>
    <property type="match status" value="1"/>
</dbReference>
<protein>
    <submittedName>
        <fullName evidence="4">DUF479 domain-containing protein</fullName>
    </submittedName>
</protein>
<sequence>MNFLAHIYLSGNNDELKIGNFIADGIVGNKYKHLPITVQKGIKLHRKIDSFTDTHPIVRKSKKRLHPRYRHYNGVIIDILYDHYLAKNWSKYSDIELNTYAQQFYTLLTDNHEILPEKIKKLLPYMIKDNWLYNYRTIEGIETVLIGMNKRTKNISKMNLAIEDLQLYYTDFEDDFTTFFEDLRNLSSEQTKIILNK</sequence>
<dbReference type="PANTHER" id="PTHR38764:SF1">
    <property type="entry name" value="ACYL CARRIER PROTEIN PHOSPHODIESTERASE"/>
    <property type="match status" value="1"/>
</dbReference>
<proteinExistence type="predicted"/>
<dbReference type="RefSeq" id="WP_138949393.1">
    <property type="nucleotide sequence ID" value="NZ_CP040749.1"/>
</dbReference>
<keyword evidence="1" id="KW-0444">Lipid biosynthesis</keyword>
<dbReference type="AlphaFoldDB" id="A0A5B7TTS1"/>
<organism evidence="4 5">
    <name type="scientific">Aureibaculum algae</name>
    <dbReference type="NCBI Taxonomy" id="2584122"/>
    <lineage>
        <taxon>Bacteria</taxon>
        <taxon>Pseudomonadati</taxon>
        <taxon>Bacteroidota</taxon>
        <taxon>Flavobacteriia</taxon>
        <taxon>Flavobacteriales</taxon>
        <taxon>Flavobacteriaceae</taxon>
        <taxon>Aureibaculum</taxon>
    </lineage>
</organism>
<evidence type="ECO:0000256" key="3">
    <source>
        <dbReference type="ARBA" id="ARBA00023098"/>
    </source>
</evidence>
<dbReference type="EMBL" id="CP040749">
    <property type="protein sequence ID" value="QCX38496.1"/>
    <property type="molecule type" value="Genomic_DNA"/>
</dbReference>
<evidence type="ECO:0000256" key="2">
    <source>
        <dbReference type="ARBA" id="ARBA00022801"/>
    </source>
</evidence>
<keyword evidence="2" id="KW-0378">Hydrolase</keyword>
<dbReference type="GO" id="GO:0008770">
    <property type="term" value="F:[acyl-carrier-protein] phosphodiesterase activity"/>
    <property type="evidence" value="ECO:0007669"/>
    <property type="project" value="InterPro"/>
</dbReference>
<dbReference type="OrthoDB" id="8442777at2"/>
<dbReference type="InterPro" id="IPR007431">
    <property type="entry name" value="ACP_PD"/>
</dbReference>
<keyword evidence="5" id="KW-1185">Reference proteome</keyword>
<accession>A0A5B7TTS1</accession>
<name>A0A5B7TTS1_9FLAO</name>
<gene>
    <name evidence="4" type="ORF">FF125_08655</name>
</gene>
<dbReference type="Proteomes" id="UP000306229">
    <property type="component" value="Chromosome"/>
</dbReference>
<evidence type="ECO:0000256" key="1">
    <source>
        <dbReference type="ARBA" id="ARBA00022516"/>
    </source>
</evidence>
<evidence type="ECO:0000313" key="5">
    <source>
        <dbReference type="Proteomes" id="UP000306229"/>
    </source>
</evidence>
<dbReference type="PIRSF" id="PIRSF011489">
    <property type="entry name" value="DUF479"/>
    <property type="match status" value="1"/>
</dbReference>
<dbReference type="Pfam" id="PF04336">
    <property type="entry name" value="ACP_PD"/>
    <property type="match status" value="1"/>
</dbReference>
<evidence type="ECO:0000313" key="4">
    <source>
        <dbReference type="EMBL" id="QCX38496.1"/>
    </source>
</evidence>